<feature type="transmembrane region" description="Helical" evidence="2">
    <location>
        <begin position="232"/>
        <end position="253"/>
    </location>
</feature>
<sequence length="378" mass="38943">MSTPSPPDDANPAPPDAGGPAPTPSGWGDVPRYGQYGTGPAAPPTPYGGPAGQSPYRPPSDRPGIIPLRPLTMGEIYDGAFAAVRHNPAVMLGIATLVILIATLVGLVVGMALIPAVTNLVGPLFDDPALQDSGLTIGFTVGDLARTYALAAGNSLTFILAAPIVNGILTVSVSRSVLGERESVRQVWRRLGPRLWTLIGWSLLQTAALLVLVSAYTLAAAALVLAAWQQSLALAVALGILLTIGGLVVAVWLGTRLVLVPPALALESAGLWATVRRAWRLTRRSFWRLLGIYLLASIIVGVIAQVVAVPLGLLGSAIALSVGSSTAAVVATTVVTTVVSTSISTIFLAGVVALLYIDLRMRREGLDVALAAAAADKS</sequence>
<proteinExistence type="predicted"/>
<protein>
    <submittedName>
        <fullName evidence="4">Glycerophosphoryl diester phosphodiesterase family protein</fullName>
    </submittedName>
</protein>
<dbReference type="Pfam" id="PF10110">
    <property type="entry name" value="GPDPase_memb"/>
    <property type="match status" value="1"/>
</dbReference>
<accession>A0A4Q7LY10</accession>
<dbReference type="InterPro" id="IPR018476">
    <property type="entry name" value="GlyceroP-diester-Pdiesterase_M"/>
</dbReference>
<keyword evidence="5" id="KW-1185">Reference proteome</keyword>
<evidence type="ECO:0000259" key="3">
    <source>
        <dbReference type="Pfam" id="PF10110"/>
    </source>
</evidence>
<reference evidence="4 5" key="1">
    <citation type="submission" date="2019-02" db="EMBL/GenBank/DDBJ databases">
        <title>Sequencing the genomes of 1000 actinobacteria strains.</title>
        <authorList>
            <person name="Klenk H.-P."/>
        </authorList>
    </citation>
    <scope>NUCLEOTIDE SEQUENCE [LARGE SCALE GENOMIC DNA]</scope>
    <source>
        <strain evidence="4 5">DSM 16932</strain>
    </source>
</reference>
<gene>
    <name evidence="4" type="ORF">EV386_0246</name>
</gene>
<dbReference type="EMBL" id="SGWX01000001">
    <property type="protein sequence ID" value="RZS60006.1"/>
    <property type="molecule type" value="Genomic_DNA"/>
</dbReference>
<evidence type="ECO:0000256" key="2">
    <source>
        <dbReference type="SAM" id="Phobius"/>
    </source>
</evidence>
<organism evidence="4 5">
    <name type="scientific">Xylanimonas ulmi</name>
    <dbReference type="NCBI Taxonomy" id="228973"/>
    <lineage>
        <taxon>Bacteria</taxon>
        <taxon>Bacillati</taxon>
        <taxon>Actinomycetota</taxon>
        <taxon>Actinomycetes</taxon>
        <taxon>Micrococcales</taxon>
        <taxon>Promicromonosporaceae</taxon>
        <taxon>Xylanimonas</taxon>
    </lineage>
</organism>
<feature type="transmembrane region" description="Helical" evidence="2">
    <location>
        <begin position="156"/>
        <end position="178"/>
    </location>
</feature>
<feature type="transmembrane region" description="Helical" evidence="2">
    <location>
        <begin position="328"/>
        <end position="357"/>
    </location>
</feature>
<comment type="caution">
    <text evidence="4">The sequence shown here is derived from an EMBL/GenBank/DDBJ whole genome shotgun (WGS) entry which is preliminary data.</text>
</comment>
<name>A0A4Q7LY10_9MICO</name>
<feature type="region of interest" description="Disordered" evidence="1">
    <location>
        <begin position="1"/>
        <end position="64"/>
    </location>
</feature>
<evidence type="ECO:0000313" key="5">
    <source>
        <dbReference type="Proteomes" id="UP000293852"/>
    </source>
</evidence>
<evidence type="ECO:0000256" key="1">
    <source>
        <dbReference type="SAM" id="MobiDB-lite"/>
    </source>
</evidence>
<feature type="compositionally biased region" description="Pro residues" evidence="1">
    <location>
        <begin position="1"/>
        <end position="23"/>
    </location>
</feature>
<feature type="transmembrane region" description="Helical" evidence="2">
    <location>
        <begin position="286"/>
        <end position="308"/>
    </location>
</feature>
<dbReference type="RefSeq" id="WP_130411595.1">
    <property type="nucleotide sequence ID" value="NZ_SGWX01000001.1"/>
</dbReference>
<feature type="domain" description="Glycerophosphoryl diester phosphodiesterase membrane" evidence="3">
    <location>
        <begin position="243"/>
        <end position="362"/>
    </location>
</feature>
<feature type="transmembrane region" description="Helical" evidence="2">
    <location>
        <begin position="198"/>
        <end position="226"/>
    </location>
</feature>
<keyword evidence="2" id="KW-1133">Transmembrane helix</keyword>
<dbReference type="Proteomes" id="UP000293852">
    <property type="component" value="Unassembled WGS sequence"/>
</dbReference>
<dbReference type="AlphaFoldDB" id="A0A4Q7LY10"/>
<keyword evidence="2" id="KW-0812">Transmembrane</keyword>
<evidence type="ECO:0000313" key="4">
    <source>
        <dbReference type="EMBL" id="RZS60006.1"/>
    </source>
</evidence>
<keyword evidence="2" id="KW-0472">Membrane</keyword>
<dbReference type="OrthoDB" id="121140at2"/>
<feature type="transmembrane region" description="Helical" evidence="2">
    <location>
        <begin position="89"/>
        <end position="114"/>
    </location>
</feature>